<evidence type="ECO:0000256" key="1">
    <source>
        <dbReference type="SAM" id="MobiDB-lite"/>
    </source>
</evidence>
<feature type="compositionally biased region" description="Pro residues" evidence="1">
    <location>
        <begin position="1154"/>
        <end position="1164"/>
    </location>
</feature>
<dbReference type="EMBL" id="JAGKHQ010000011">
    <property type="protein sequence ID" value="KAG7505993.1"/>
    <property type="molecule type" value="Genomic_DNA"/>
</dbReference>
<proteinExistence type="predicted"/>
<feature type="compositionally biased region" description="Low complexity" evidence="1">
    <location>
        <begin position="1051"/>
        <end position="1063"/>
    </location>
</feature>
<evidence type="ECO:0000259" key="2">
    <source>
        <dbReference type="Pfam" id="PF17919"/>
    </source>
</evidence>
<feature type="compositionally biased region" description="Basic and acidic residues" evidence="1">
    <location>
        <begin position="1230"/>
        <end position="1256"/>
    </location>
</feature>
<feature type="compositionally biased region" description="Low complexity" evidence="1">
    <location>
        <begin position="1573"/>
        <end position="1593"/>
    </location>
</feature>
<dbReference type="PANTHER" id="PTHR47013:SF1">
    <property type="entry name" value="SPLICING FACTOR, ARGININE_SERINE-RICH 19"/>
    <property type="match status" value="1"/>
</dbReference>
<dbReference type="GO" id="GO:0099122">
    <property type="term" value="F:RNA polymerase II C-terminal domain binding"/>
    <property type="evidence" value="ECO:0007669"/>
    <property type="project" value="TreeGrafter"/>
</dbReference>
<feature type="compositionally biased region" description="Basic and acidic residues" evidence="1">
    <location>
        <begin position="1821"/>
        <end position="1833"/>
    </location>
</feature>
<feature type="compositionally biased region" description="Low complexity" evidence="1">
    <location>
        <begin position="1206"/>
        <end position="1224"/>
    </location>
</feature>
<feature type="compositionally biased region" description="Polar residues" evidence="1">
    <location>
        <begin position="1190"/>
        <end position="1205"/>
    </location>
</feature>
<feature type="compositionally biased region" description="Low complexity" evidence="1">
    <location>
        <begin position="911"/>
        <end position="932"/>
    </location>
</feature>
<feature type="compositionally biased region" description="Acidic residues" evidence="1">
    <location>
        <begin position="370"/>
        <end position="383"/>
    </location>
</feature>
<feature type="region of interest" description="Disordered" evidence="1">
    <location>
        <begin position="1652"/>
        <end position="1686"/>
    </location>
</feature>
<feature type="compositionally biased region" description="Pro residues" evidence="1">
    <location>
        <begin position="1469"/>
        <end position="1481"/>
    </location>
</feature>
<feature type="domain" description="SFR19-like C-terminal" evidence="3">
    <location>
        <begin position="1740"/>
        <end position="1823"/>
    </location>
</feature>
<dbReference type="Pfam" id="PF23030">
    <property type="entry name" value="SCAF11-like_C"/>
    <property type="match status" value="1"/>
</dbReference>
<feature type="compositionally biased region" description="Basic and acidic residues" evidence="1">
    <location>
        <begin position="934"/>
        <end position="1030"/>
    </location>
</feature>
<name>A0AAV6RMW9_SOLSE</name>
<dbReference type="FunFam" id="3.10.20.370:FF:000001">
    <property type="entry name" value="Retrovirus-related Pol polyprotein from transposon 17.6-like protein"/>
    <property type="match status" value="1"/>
</dbReference>
<feature type="compositionally biased region" description="Acidic residues" evidence="1">
    <location>
        <begin position="656"/>
        <end position="667"/>
    </location>
</feature>
<protein>
    <recommendedName>
        <fullName evidence="6">Splicing factor, arginine/serine-rich 19</fullName>
    </recommendedName>
</protein>
<feature type="region of interest" description="Disordered" evidence="1">
    <location>
        <begin position="495"/>
        <end position="530"/>
    </location>
</feature>
<feature type="compositionally biased region" description="Low complexity" evidence="1">
    <location>
        <begin position="1273"/>
        <end position="1284"/>
    </location>
</feature>
<feature type="compositionally biased region" description="Low complexity" evidence="1">
    <location>
        <begin position="1555"/>
        <end position="1566"/>
    </location>
</feature>
<feature type="region of interest" description="Disordered" evidence="1">
    <location>
        <begin position="1819"/>
        <end position="1840"/>
    </location>
</feature>
<dbReference type="Pfam" id="PF17919">
    <property type="entry name" value="RT_RNaseH_2"/>
    <property type="match status" value="1"/>
</dbReference>
<feature type="compositionally biased region" description="Low complexity" evidence="1">
    <location>
        <begin position="501"/>
        <end position="521"/>
    </location>
</feature>
<feature type="compositionally biased region" description="Basic residues" evidence="1">
    <location>
        <begin position="1389"/>
        <end position="1400"/>
    </location>
</feature>
<feature type="region of interest" description="Disordered" evidence="1">
    <location>
        <begin position="1321"/>
        <end position="1600"/>
    </location>
</feature>
<feature type="compositionally biased region" description="Basic and acidic residues" evidence="1">
    <location>
        <begin position="696"/>
        <end position="711"/>
    </location>
</feature>
<feature type="compositionally biased region" description="Low complexity" evidence="1">
    <location>
        <begin position="1657"/>
        <end position="1671"/>
    </location>
</feature>
<dbReference type="CDD" id="cd09274">
    <property type="entry name" value="RNase_HI_RT_Ty3"/>
    <property type="match status" value="1"/>
</dbReference>
<evidence type="ECO:0008006" key="6">
    <source>
        <dbReference type="Google" id="ProtNLM"/>
    </source>
</evidence>
<feature type="region of interest" description="Disordered" evidence="1">
    <location>
        <begin position="583"/>
        <end position="680"/>
    </location>
</feature>
<feature type="compositionally biased region" description="Basic residues" evidence="1">
    <location>
        <begin position="893"/>
        <end position="908"/>
    </location>
</feature>
<accession>A0AAV6RMW9</accession>
<evidence type="ECO:0000313" key="4">
    <source>
        <dbReference type="EMBL" id="KAG7505993.1"/>
    </source>
</evidence>
<feature type="compositionally biased region" description="Low complexity" evidence="1">
    <location>
        <begin position="800"/>
        <end position="809"/>
    </location>
</feature>
<feature type="domain" description="Reverse transcriptase/retrotransposon-derived protein RNase H-like" evidence="2">
    <location>
        <begin position="2"/>
        <end position="104"/>
    </location>
</feature>
<feature type="compositionally biased region" description="Basic and acidic residues" evidence="1">
    <location>
        <begin position="384"/>
        <end position="395"/>
    </location>
</feature>
<feature type="compositionally biased region" description="Basic and acidic residues" evidence="1">
    <location>
        <begin position="1095"/>
        <end position="1104"/>
    </location>
</feature>
<feature type="compositionally biased region" description="Basic and acidic residues" evidence="1">
    <location>
        <begin position="869"/>
        <end position="892"/>
    </location>
</feature>
<dbReference type="InterPro" id="IPR057031">
    <property type="entry name" value="SFR19-like_C"/>
</dbReference>
<gene>
    <name evidence="4" type="ORF">JOB18_044642</name>
</gene>
<feature type="region of interest" description="Disordered" evidence="1">
    <location>
        <begin position="358"/>
        <end position="395"/>
    </location>
</feature>
<reference evidence="4 5" key="1">
    <citation type="journal article" date="2021" name="Sci. Rep.">
        <title>Chromosome anchoring in Senegalese sole (Solea senegalensis) reveals sex-associated markers and genome rearrangements in flatfish.</title>
        <authorList>
            <person name="Guerrero-Cozar I."/>
            <person name="Gomez-Garrido J."/>
            <person name="Berbel C."/>
            <person name="Martinez-Blanch J.F."/>
            <person name="Alioto T."/>
            <person name="Claros M.G."/>
            <person name="Gagnaire P.A."/>
            <person name="Manchado M."/>
        </authorList>
    </citation>
    <scope>NUCLEOTIDE SEQUENCE [LARGE SCALE GENOMIC DNA]</scope>
    <source>
        <strain evidence="4">Sse05_10M</strain>
    </source>
</reference>
<feature type="compositionally biased region" description="Low complexity" evidence="1">
    <location>
        <begin position="1513"/>
        <end position="1535"/>
    </location>
</feature>
<dbReference type="InterPro" id="IPR042841">
    <property type="entry name" value="SCAF1"/>
</dbReference>
<organism evidence="4 5">
    <name type="scientific">Solea senegalensis</name>
    <name type="common">Senegalese sole</name>
    <dbReference type="NCBI Taxonomy" id="28829"/>
    <lineage>
        <taxon>Eukaryota</taxon>
        <taxon>Metazoa</taxon>
        <taxon>Chordata</taxon>
        <taxon>Craniata</taxon>
        <taxon>Vertebrata</taxon>
        <taxon>Euteleostomi</taxon>
        <taxon>Actinopterygii</taxon>
        <taxon>Neopterygii</taxon>
        <taxon>Teleostei</taxon>
        <taxon>Neoteleostei</taxon>
        <taxon>Acanthomorphata</taxon>
        <taxon>Carangaria</taxon>
        <taxon>Pleuronectiformes</taxon>
        <taxon>Pleuronectoidei</taxon>
        <taxon>Soleidae</taxon>
        <taxon>Solea</taxon>
    </lineage>
</organism>
<feature type="compositionally biased region" description="Pro residues" evidence="1">
    <location>
        <begin position="810"/>
        <end position="829"/>
    </location>
</feature>
<feature type="compositionally biased region" description="Low complexity" evidence="1">
    <location>
        <begin position="1450"/>
        <end position="1468"/>
    </location>
</feature>
<feature type="compositionally biased region" description="Polar residues" evidence="1">
    <location>
        <begin position="358"/>
        <end position="369"/>
    </location>
</feature>
<comment type="caution">
    <text evidence="4">The sequence shown here is derived from an EMBL/GenBank/DDBJ whole genome shotgun (WGS) entry which is preliminary data.</text>
</comment>
<feature type="compositionally biased region" description="Basic and acidic residues" evidence="1">
    <location>
        <begin position="842"/>
        <end position="861"/>
    </location>
</feature>
<feature type="compositionally biased region" description="Low complexity" evidence="1">
    <location>
        <begin position="1370"/>
        <end position="1388"/>
    </location>
</feature>
<evidence type="ECO:0000259" key="3">
    <source>
        <dbReference type="Pfam" id="PF23030"/>
    </source>
</evidence>
<feature type="compositionally biased region" description="Pro residues" evidence="1">
    <location>
        <begin position="1672"/>
        <end position="1684"/>
    </location>
</feature>
<dbReference type="InterPro" id="IPR041577">
    <property type="entry name" value="RT_RNaseH_2"/>
</dbReference>
<dbReference type="Proteomes" id="UP000693946">
    <property type="component" value="Linkage Group LG19"/>
</dbReference>
<feature type="region of interest" description="Disordered" evidence="1">
    <location>
        <begin position="694"/>
        <end position="724"/>
    </location>
</feature>
<sequence length="1840" mass="201232">MWTHECESSFEQLKGKLTSAPILGFADFTQPFIVETDASQHGLGAVLYQQQGNAKRVIAYASRRLRQAEKNDRNYSSMKLELLALKWAIAEKFRGYLLGAKFVVLTDNNPLCHLKTAKLGAIEQRWVAQLSVFDFEVKYRPGSSNAAADALSRQEFAGEPETDPDSDFDGCIAVCNLIERGTVLDSDLVTKSLECYKVRQIRAMESSSGEERLRQAHERAREYSEQKAAERIALQNEKVYCPPVDIGQVVFLRHRPSGRNKIQDAWSPTVYQVVDIQGTTHTVEPLEGGPVKRVHRSELRPCAKPVPKPRTKTRSQASTQSVVEDVPPELPDPDFVVVEEILPPQFMQIPKLQCVPNQVNSPVTAPSDDSGSEEVAEDEEDVGNGDRECVNNDSHSDISDRELFIGANGKTHTLTGMANRAGSKVYAPIPAIRRRRWRRLIDWGWWCCCFAWKTVRSWILFFLHVRLVHHFQPGSSASILDHPFPWPMDLSSPTSFKRRPTAPSTRSPPLCSPSVSLSSPSSGPPSPLSASSSICARSSVHQNHVKGLILGKEVAKVSSTSASLAVQSLHICTPNTTCTNCCPHTSVQPIQDSEKEGGKRDMYDPFHPTEGDKEARLRGEEREGEKYDPFDPTNSPASDIDDDFGKVRGVTREGERDEEEKEEDPPDSTDTLNDLPSPCLVTQLPLGRRVGCRTTKAGEQRDSADSDHSEIEEGEIVGAVDRDRSTKRATGEILPLNSPTVSFFASKPERILRVLDGDGFVSVCAEGSWEVDQEPEDEPVVGVEDLRRKLVSKRKERYMSFPASSSLSPQQPPPPSHPSVSPTSPPLTPPEEKSTQNHKSKSSKDQDKQKSKDRKAGEKEERRKKRRKEKEEACEKSKEKERGHTTGKEVKGRRSSRSSSRKRRKRRHSSPDASQSRNSSSRGGNTRRSFSSLSEERHREKDRDKNRERDRHRDRERGRERDREREREQSHSHRRDERDQGSSSRKEREKGKCNSSSRERVILKRSKRSTENRECDRDRQHERDWRRDGRPVVPPSIQDLNGSDLFAIKRTITVTTTTTTTTVPGSPRLAPTSPCRPTQDSDKHHKRKKKRKWHSAREAEERGSCRSQSRSVSPPMYHGYESDRYSDKLDIDVLSLDGEALDSDYPSLEDTPPAALPPEPPVPSPKSKTIPKSGRHHPKKKSRTLKKIGQSESHSSSNTAKNKCLSSLMVTSESASVSSGVSSAKRAKKVGKDKEREKGSRKDLNRSGKSKKENGSSRKGKLQSKVSVLVREGVSSTTGASVGSGKLGMDLLGSGGAGGGSGGSVVGGSIAVVFCRDNESRSPFLKPCSEPLSLTGRNKDLSSIGKRSSLAAPPSSLSGPTVLKSKKTKPSSITSTSSSASSPSLTLATKRRRRLAKKTREKGVAAGLPTVDGSQTNAMSEGWGGASSEVQSPVGDGSKTVSPHTGQAVPAPCSSSSSSSSSTSVLPPSSSPPHTPPPSIPPSRDTRDSSPDSQTVDSSCKTPDPSFLAEDCPSQTSPTLPTSSPSSLSTPQGTGLSIALSTSTVKPPPPDDASKSLLSPSCTSSSAGCGLTSLSLPPSSSDPSSSVSSSSVSKPPPPPAAPALPWSLQAGVDCATGGVLALTALLFKMEEANITSRAKAQEFIQATNQILSQANQSQSHDPSSLAASSSQIPPPPPVPPPPGLSPTQFILHSALPLVGCTKTPPSHLHPSMQTPPPMMSVGLSGVTGSSGDTGWDIETKDPDKYLKKLHTQERAVEEVKLAIKPYYQRKDINKDEYKDILRKAVHKICHSRTGEINPVKVSNLVKLYVQRYKYFRKHGRKMDDEERSERESGVLHSSAL</sequence>
<feature type="compositionally biased region" description="Basic residues" evidence="1">
    <location>
        <begin position="1173"/>
        <end position="1186"/>
    </location>
</feature>
<dbReference type="PANTHER" id="PTHR47013">
    <property type="entry name" value="SPLICING FACTOR, ARGININE/SERINE-RICH 19"/>
    <property type="match status" value="1"/>
</dbReference>
<feature type="compositionally biased region" description="Basic residues" evidence="1">
    <location>
        <begin position="1084"/>
        <end position="1094"/>
    </location>
</feature>
<feature type="compositionally biased region" description="Basic and acidic residues" evidence="1">
    <location>
        <begin position="592"/>
        <end position="629"/>
    </location>
</feature>
<feature type="region of interest" description="Disordered" evidence="1">
    <location>
        <begin position="800"/>
        <end position="1124"/>
    </location>
</feature>
<keyword evidence="5" id="KW-1185">Reference proteome</keyword>
<feature type="compositionally biased region" description="Basic and acidic residues" evidence="1">
    <location>
        <begin position="643"/>
        <end position="655"/>
    </location>
</feature>
<feature type="region of interest" description="Disordered" evidence="1">
    <location>
        <begin position="1140"/>
        <end position="1286"/>
    </location>
</feature>
<evidence type="ECO:0000313" key="5">
    <source>
        <dbReference type="Proteomes" id="UP000693946"/>
    </source>
</evidence>
<feature type="region of interest" description="Disordered" evidence="1">
    <location>
        <begin position="302"/>
        <end position="328"/>
    </location>
</feature>
<feature type="compositionally biased region" description="Low complexity" evidence="1">
    <location>
        <begin position="1348"/>
        <end position="1358"/>
    </location>
</feature>